<dbReference type="InterPro" id="IPR027785">
    <property type="entry name" value="UvrD-like_helicase_C"/>
</dbReference>
<comment type="catalytic activity">
    <reaction evidence="3">
        <text>ATP + H2O = ADP + phosphate + H(+)</text>
        <dbReference type="Rhea" id="RHEA:13065"/>
        <dbReference type="ChEBI" id="CHEBI:15377"/>
        <dbReference type="ChEBI" id="CHEBI:15378"/>
        <dbReference type="ChEBI" id="CHEBI:30616"/>
        <dbReference type="ChEBI" id="CHEBI:43474"/>
        <dbReference type="ChEBI" id="CHEBI:456216"/>
        <dbReference type="EC" id="5.6.2.3"/>
    </reaction>
</comment>
<keyword evidence="3" id="KW-0378">Hydrolase</keyword>
<keyword evidence="1 3" id="KW-0547">Nucleotide-binding</keyword>
<keyword evidence="3" id="KW-0413">Isomerase</keyword>
<evidence type="ECO:0000256" key="1">
    <source>
        <dbReference type="ARBA" id="ARBA00022741"/>
    </source>
</evidence>
<feature type="domain" description="AAA+ ATPase" evidence="4">
    <location>
        <begin position="363"/>
        <end position="506"/>
    </location>
</feature>
<dbReference type="Gene3D" id="1.10.10.2220">
    <property type="match status" value="1"/>
</dbReference>
<reference evidence="5 6" key="1">
    <citation type="journal article" date="2021" name="Sci. Rep.">
        <title>The distribution of antibiotic resistance genes in chicken gut microbiota commensals.</title>
        <authorList>
            <person name="Juricova H."/>
            <person name="Matiasovicova J."/>
            <person name="Kubasova T."/>
            <person name="Cejkova D."/>
            <person name="Rychlik I."/>
        </authorList>
    </citation>
    <scope>NUCLEOTIDE SEQUENCE [LARGE SCALE GENOMIC DNA]</scope>
    <source>
        <strain evidence="5 6">An810</strain>
    </source>
</reference>
<name>A0ABS2EM99_9LACO</name>
<comment type="similarity">
    <text evidence="3">Belongs to the RecD family. RecD2 subfamily.</text>
</comment>
<evidence type="ECO:0000313" key="5">
    <source>
        <dbReference type="EMBL" id="MBM6753553.1"/>
    </source>
</evidence>
<dbReference type="Gene3D" id="3.40.50.300">
    <property type="entry name" value="P-loop containing nucleotide triphosphate hydrolases"/>
    <property type="match status" value="2"/>
</dbReference>
<dbReference type="InterPro" id="IPR041451">
    <property type="entry name" value="RecD2_SH13"/>
</dbReference>
<dbReference type="Proteomes" id="UP000776629">
    <property type="component" value="Unassembled WGS sequence"/>
</dbReference>
<evidence type="ECO:0000313" key="6">
    <source>
        <dbReference type="Proteomes" id="UP000776629"/>
    </source>
</evidence>
<keyword evidence="3" id="KW-0238">DNA-binding</keyword>
<dbReference type="Pfam" id="PF13538">
    <property type="entry name" value="UvrD_C_2"/>
    <property type="match status" value="1"/>
</dbReference>
<dbReference type="InterPro" id="IPR006345">
    <property type="entry name" value="RecD2"/>
</dbReference>
<proteinExistence type="inferred from homology"/>
<dbReference type="InterPro" id="IPR003593">
    <property type="entry name" value="AAA+_ATPase"/>
</dbReference>
<dbReference type="PANTHER" id="PTHR43788:SF6">
    <property type="entry name" value="DNA HELICASE B"/>
    <property type="match status" value="1"/>
</dbReference>
<dbReference type="InterPro" id="IPR055446">
    <property type="entry name" value="RecD2_N_OB"/>
</dbReference>
<keyword evidence="2 3" id="KW-0067">ATP-binding</keyword>
<dbReference type="InterPro" id="IPR029493">
    <property type="entry name" value="RecD2-like_HHH"/>
</dbReference>
<dbReference type="Pfam" id="PF23139">
    <property type="entry name" value="OB_YrrC"/>
    <property type="match status" value="1"/>
</dbReference>
<dbReference type="EMBL" id="JACJJQ010000006">
    <property type="protein sequence ID" value="MBM6753553.1"/>
    <property type="molecule type" value="Genomic_DNA"/>
</dbReference>
<comment type="caution">
    <text evidence="5">The sequence shown here is derived from an EMBL/GenBank/DDBJ whole genome shotgun (WGS) entry which is preliminary data.</text>
</comment>
<evidence type="ECO:0000256" key="2">
    <source>
        <dbReference type="ARBA" id="ARBA00022840"/>
    </source>
</evidence>
<dbReference type="RefSeq" id="WP_204776031.1">
    <property type="nucleotide sequence ID" value="NZ_JACJJQ010000006.1"/>
</dbReference>
<accession>A0ABS2EM99</accession>
<evidence type="ECO:0000256" key="3">
    <source>
        <dbReference type="HAMAP-Rule" id="MF_01488"/>
    </source>
</evidence>
<sequence length="862" mass="94263">MASQGNFEPVEHSEKVTTTGPTSFIGKVKVVIFERGLFRIAAISVEEKNFEWDQGEITVKGQLGEIIEGDRYEFEGRVVEDKRYGLQFACSGVHVVLPQNAPQLATFVKYHGVKLHAPKKSSQAVFKDLGATAMKQVTDDPTILKQVSGFGIGDQERLIDFFTAHDFGNTTGKIIEQLKRYGLSERLVNLIFDHFGVQTLTKITTNPYVLTDLEDYELSFQRVDELARQFFQISVDDSRRLQAAIIVASHNLTNQSGDSWVPKNQLLNAAYRLLKGGNPDRLEAEFTNLVANERLVTEGDQVYPAALSQAEWQIADCLRTILKDSKVKIPTDKRLQAKLAEVEAEQDFDYDEVQQKAITMALKQPLLLLTGGPGTGKTTIVKGIVNTFLKLDPSVSPSDVLLVAPTGRAAKQISAVTGIEASTIHRLLGLTADITDDDLVSADFEELDGKLLIVDEMSMASLTLFSALISAVGPATRVVLVGDFDQLPSVGPGQVFRDLLAVEALPQIRLTHIHRQAADSSIIPLAQKINAGEVTPSLFAPGDPEKYAHRRFFPAKLAAVPEMITQAIKLYHERHGLSLMDIQLLAPIHAGLAGTQYLNAHLQRALNPPAATKPEVELNPNRIFRVGDKVMQTVNDPDKNVFNGDLGLITSIEGVRAKNTSADTKINLKLVVDFDGTEVEYTRPQDVGALQLAYCMTIHKAQGSQAPVVILPMVMDYFPNSLKAPTIMRRNLLYTAVTRAAQALMMIGDPRAFVRCAETATNYRHTTLSQRITGLLVGEKQPVAKSQAKPTEKAVIKTEAPITAPADPNLTTGSDGLPFDKQATAPLKSAEKPLPTELTPAMVLENQVDPMIGMDGIVPADC</sequence>
<organism evidence="5 6">
    <name type="scientific">Limosilactobacillus alvi</name>
    <dbReference type="NCBI Taxonomy" id="990412"/>
    <lineage>
        <taxon>Bacteria</taxon>
        <taxon>Bacillati</taxon>
        <taxon>Bacillota</taxon>
        <taxon>Bacilli</taxon>
        <taxon>Lactobacillales</taxon>
        <taxon>Lactobacillaceae</taxon>
        <taxon>Limosilactobacillus</taxon>
    </lineage>
</organism>
<feature type="binding site" evidence="3">
    <location>
        <begin position="374"/>
        <end position="378"/>
    </location>
    <ligand>
        <name>ATP</name>
        <dbReference type="ChEBI" id="CHEBI:30616"/>
    </ligand>
</feature>
<dbReference type="HAMAP" id="MF_01488">
    <property type="entry name" value="RecD2"/>
    <property type="match status" value="1"/>
</dbReference>
<keyword evidence="3" id="KW-0347">Helicase</keyword>
<dbReference type="Pfam" id="PF13604">
    <property type="entry name" value="AAA_30"/>
    <property type="match status" value="1"/>
</dbReference>
<dbReference type="SUPFAM" id="SSF52540">
    <property type="entry name" value="P-loop containing nucleoside triphosphate hydrolases"/>
    <property type="match status" value="1"/>
</dbReference>
<dbReference type="CDD" id="cd17933">
    <property type="entry name" value="DEXSc_RecD-like"/>
    <property type="match status" value="1"/>
</dbReference>
<dbReference type="CDD" id="cd18809">
    <property type="entry name" value="SF1_C_RecD"/>
    <property type="match status" value="1"/>
</dbReference>
<dbReference type="Gene3D" id="2.30.30.940">
    <property type="match status" value="1"/>
</dbReference>
<dbReference type="PANTHER" id="PTHR43788">
    <property type="entry name" value="DNA2/NAM7 HELICASE FAMILY MEMBER"/>
    <property type="match status" value="1"/>
</dbReference>
<protein>
    <recommendedName>
        <fullName evidence="3">ATP-dependent RecD2 DNA helicase</fullName>
        <ecNumber evidence="3">5.6.2.3</ecNumber>
    </recommendedName>
    <alternativeName>
        <fullName evidence="3">DNA 5'-3' helicase subunit RecD2</fullName>
    </alternativeName>
</protein>
<evidence type="ECO:0000259" key="4">
    <source>
        <dbReference type="SMART" id="SM00382"/>
    </source>
</evidence>
<dbReference type="Pfam" id="PF14490">
    <property type="entry name" value="HHH_RecD2"/>
    <property type="match status" value="1"/>
</dbReference>
<dbReference type="Pfam" id="PF18335">
    <property type="entry name" value="SH3_13"/>
    <property type="match status" value="1"/>
</dbReference>
<dbReference type="InterPro" id="IPR050534">
    <property type="entry name" value="Coronavir_polyprotein_1ab"/>
</dbReference>
<dbReference type="SMART" id="SM00382">
    <property type="entry name" value="AAA"/>
    <property type="match status" value="1"/>
</dbReference>
<dbReference type="EC" id="5.6.2.3" evidence="3"/>
<dbReference type="InterPro" id="IPR027417">
    <property type="entry name" value="P-loop_NTPase"/>
</dbReference>
<dbReference type="NCBIfam" id="TIGR01448">
    <property type="entry name" value="recD_rel"/>
    <property type="match status" value="1"/>
</dbReference>
<gene>
    <name evidence="3" type="primary">recD2</name>
    <name evidence="5" type="ORF">H5993_02065</name>
</gene>
<keyword evidence="6" id="KW-1185">Reference proteome</keyword>
<comment type="function">
    <text evidence="3">DNA-dependent ATPase and ATP-dependent 5'-3' DNA helicase. Has no activity on blunt DNA or DNA with 3'-overhangs, requires at least 10 bases of 5'-ssDNA for helicase activity.</text>
</comment>